<dbReference type="Proteomes" id="UP000318242">
    <property type="component" value="Unassembled WGS sequence"/>
</dbReference>
<comment type="caution">
    <text evidence="8">The sequence shown here is derived from an EMBL/GenBank/DDBJ whole genome shotgun (WGS) entry which is preliminary data.</text>
</comment>
<evidence type="ECO:0000256" key="3">
    <source>
        <dbReference type="ARBA" id="ARBA00022475"/>
    </source>
</evidence>
<dbReference type="PANTHER" id="PTHR30509">
    <property type="entry name" value="P-HYDROXYBENZOIC ACID EFFLUX PUMP SUBUNIT-RELATED"/>
    <property type="match status" value="1"/>
</dbReference>
<feature type="transmembrane region" description="Helical" evidence="7">
    <location>
        <begin position="14"/>
        <end position="31"/>
    </location>
</feature>
<evidence type="ECO:0000256" key="1">
    <source>
        <dbReference type="ARBA" id="ARBA00004651"/>
    </source>
</evidence>
<keyword evidence="6 7" id="KW-0472">Membrane</keyword>
<protein>
    <submittedName>
        <fullName evidence="8">Fusaric acid resistance protein</fullName>
    </submittedName>
</protein>
<feature type="transmembrane region" description="Helical" evidence="7">
    <location>
        <begin position="109"/>
        <end position="127"/>
    </location>
</feature>
<keyword evidence="9" id="KW-1185">Reference proteome</keyword>
<gene>
    <name evidence="8" type="ORF">VCO01S_12120</name>
</gene>
<reference evidence="8 9" key="1">
    <citation type="submission" date="2019-06" db="EMBL/GenBank/DDBJ databases">
        <title>Whole genome shotgun sequence of Vibrio comitans NBRC 102076.</title>
        <authorList>
            <person name="Hosoyama A."/>
            <person name="Uohara A."/>
            <person name="Ohji S."/>
            <person name="Ichikawa N."/>
        </authorList>
    </citation>
    <scope>NUCLEOTIDE SEQUENCE [LARGE SCALE GENOMIC DNA]</scope>
    <source>
        <strain evidence="8 9">NBRC 102076</strain>
    </source>
</reference>
<dbReference type="InterPro" id="IPR006726">
    <property type="entry name" value="PHBA_efflux_AaeB/fusaric-R"/>
</dbReference>
<feature type="transmembrane region" description="Helical" evidence="7">
    <location>
        <begin position="430"/>
        <end position="451"/>
    </location>
</feature>
<proteinExistence type="predicted"/>
<feature type="transmembrane region" description="Helical" evidence="7">
    <location>
        <begin position="86"/>
        <end position="102"/>
    </location>
</feature>
<evidence type="ECO:0000256" key="7">
    <source>
        <dbReference type="SAM" id="Phobius"/>
    </source>
</evidence>
<dbReference type="RefSeq" id="WP_141270352.1">
    <property type="nucleotide sequence ID" value="NZ_BJLH01000005.1"/>
</dbReference>
<evidence type="ECO:0000256" key="2">
    <source>
        <dbReference type="ARBA" id="ARBA00022448"/>
    </source>
</evidence>
<dbReference type="EMBL" id="BJLH01000005">
    <property type="protein sequence ID" value="GEA60019.1"/>
    <property type="molecule type" value="Genomic_DNA"/>
</dbReference>
<dbReference type="GO" id="GO:0022857">
    <property type="term" value="F:transmembrane transporter activity"/>
    <property type="evidence" value="ECO:0007669"/>
    <property type="project" value="InterPro"/>
</dbReference>
<dbReference type="PANTHER" id="PTHR30509:SF9">
    <property type="entry name" value="MULTIDRUG RESISTANCE PROTEIN MDTO"/>
    <property type="match status" value="1"/>
</dbReference>
<feature type="transmembrane region" description="Helical" evidence="7">
    <location>
        <begin position="37"/>
        <end position="56"/>
    </location>
</feature>
<accession>A0A4Y3IKG6</accession>
<evidence type="ECO:0000256" key="6">
    <source>
        <dbReference type="ARBA" id="ARBA00023136"/>
    </source>
</evidence>
<dbReference type="GO" id="GO:0005886">
    <property type="term" value="C:plasma membrane"/>
    <property type="evidence" value="ECO:0007669"/>
    <property type="project" value="UniProtKB-SubCell"/>
</dbReference>
<keyword evidence="2" id="KW-0813">Transport</keyword>
<evidence type="ECO:0000256" key="4">
    <source>
        <dbReference type="ARBA" id="ARBA00022692"/>
    </source>
</evidence>
<sequence length="457" mass="51471">MMEGSIISRSTQDSIKVALALTISVVLAIWFGWEKPYWAAITVIVAAANETYSHSVRKARNRLLGTVLGISFAMILLMYFPQDHALFISFYAIFLCFCVYMASHKKYGYVFTMGATVCALIAGMGSFDGATTFHIAVLRIQETLLGLFVFGLVFSVLWPRKVEDSFFELLSPAARNLKKKLSSLALNKVEPDAELNKSQRNYLSQLKAILDLPLNGSHRLSHERNVWRVVIQAMELMEVLIESPKLSRSVQIEDIKAGESILSHTISNPMNGRSELQSWVERMECKYSVPKIKYSAFGLPLEGRIANVVRSLSILVTGFTVWWYVPLPGSYMMPMMISIFANVLVTLPNQLFGQMVMGILVWAAIFLAQYVLIMPAFTEIWQLALFYFINVFLVWRVTAQPSLALQRVMGVNFLMVMTMSALYLTPSYSLTIPITMLTVVGVCLAIGGFYIRLYRTL</sequence>
<feature type="transmembrane region" description="Helical" evidence="7">
    <location>
        <begin position="355"/>
        <end position="374"/>
    </location>
</feature>
<organism evidence="8 9">
    <name type="scientific">Vibrio comitans NBRC 102076</name>
    <dbReference type="NCBI Taxonomy" id="1219078"/>
    <lineage>
        <taxon>Bacteria</taxon>
        <taxon>Pseudomonadati</taxon>
        <taxon>Pseudomonadota</taxon>
        <taxon>Gammaproteobacteria</taxon>
        <taxon>Vibrionales</taxon>
        <taxon>Vibrionaceae</taxon>
        <taxon>Vibrio</taxon>
    </lineage>
</organism>
<feature type="transmembrane region" description="Helical" evidence="7">
    <location>
        <begin position="308"/>
        <end position="325"/>
    </location>
</feature>
<name>A0A4Y3IKG6_9VIBR</name>
<dbReference type="OrthoDB" id="5750541at2"/>
<comment type="subcellular location">
    <subcellularLocation>
        <location evidence="1">Cell membrane</location>
        <topology evidence="1">Multi-pass membrane protein</topology>
    </subcellularLocation>
</comment>
<evidence type="ECO:0000256" key="5">
    <source>
        <dbReference type="ARBA" id="ARBA00022989"/>
    </source>
</evidence>
<dbReference type="Pfam" id="PF04632">
    <property type="entry name" value="FUSC"/>
    <property type="match status" value="1"/>
</dbReference>
<keyword evidence="3" id="KW-1003">Cell membrane</keyword>
<feature type="transmembrane region" description="Helical" evidence="7">
    <location>
        <begin position="63"/>
        <end position="80"/>
    </location>
</feature>
<dbReference type="AlphaFoldDB" id="A0A4Y3IKG6"/>
<feature type="transmembrane region" description="Helical" evidence="7">
    <location>
        <begin position="380"/>
        <end position="397"/>
    </location>
</feature>
<evidence type="ECO:0000313" key="9">
    <source>
        <dbReference type="Proteomes" id="UP000318242"/>
    </source>
</evidence>
<evidence type="ECO:0000313" key="8">
    <source>
        <dbReference type="EMBL" id="GEA60019.1"/>
    </source>
</evidence>
<keyword evidence="5 7" id="KW-1133">Transmembrane helix</keyword>
<keyword evidence="4 7" id="KW-0812">Transmembrane</keyword>
<feature type="transmembrane region" description="Helical" evidence="7">
    <location>
        <begin position="133"/>
        <end position="158"/>
    </location>
</feature>